<dbReference type="CDD" id="cd01392">
    <property type="entry name" value="HTH_LacI"/>
    <property type="match status" value="1"/>
</dbReference>
<reference evidence="5 6" key="1">
    <citation type="submission" date="2016-10" db="EMBL/GenBank/DDBJ databases">
        <authorList>
            <person name="de Groot N.N."/>
        </authorList>
    </citation>
    <scope>NUCLEOTIDE SEQUENCE [LARGE SCALE GENOMIC DNA]</scope>
    <source>
        <strain evidence="5 6">DSM 10495</strain>
    </source>
</reference>
<name>A0A1H4NPY2_9MICC</name>
<dbReference type="CDD" id="cd06267">
    <property type="entry name" value="PBP1_LacI_sugar_binding-like"/>
    <property type="match status" value="1"/>
</dbReference>
<dbReference type="InterPro" id="IPR010982">
    <property type="entry name" value="Lambda_DNA-bd_dom_sf"/>
</dbReference>
<dbReference type="InterPro" id="IPR000843">
    <property type="entry name" value="HTH_LacI"/>
</dbReference>
<evidence type="ECO:0000313" key="5">
    <source>
        <dbReference type="EMBL" id="SEB96918.1"/>
    </source>
</evidence>
<keyword evidence="2 5" id="KW-0238">DNA-binding</keyword>
<keyword evidence="3" id="KW-0804">Transcription</keyword>
<evidence type="ECO:0000256" key="2">
    <source>
        <dbReference type="ARBA" id="ARBA00023125"/>
    </source>
</evidence>
<keyword evidence="1" id="KW-0805">Transcription regulation</keyword>
<proteinExistence type="predicted"/>
<dbReference type="AlphaFoldDB" id="A0A1H4NPY2"/>
<organism evidence="5 6">
    <name type="scientific">Arthrobacter woluwensis</name>
    <dbReference type="NCBI Taxonomy" id="156980"/>
    <lineage>
        <taxon>Bacteria</taxon>
        <taxon>Bacillati</taxon>
        <taxon>Actinomycetota</taxon>
        <taxon>Actinomycetes</taxon>
        <taxon>Micrococcales</taxon>
        <taxon>Micrococcaceae</taxon>
        <taxon>Arthrobacter</taxon>
    </lineage>
</organism>
<dbReference type="Pfam" id="PF13377">
    <property type="entry name" value="Peripla_BP_3"/>
    <property type="match status" value="1"/>
</dbReference>
<dbReference type="InterPro" id="IPR028082">
    <property type="entry name" value="Peripla_BP_I"/>
</dbReference>
<protein>
    <submittedName>
        <fullName evidence="5">DNA-binding transcriptional regulator, LacI/PurR family</fullName>
    </submittedName>
</protein>
<evidence type="ECO:0000256" key="1">
    <source>
        <dbReference type="ARBA" id="ARBA00023015"/>
    </source>
</evidence>
<dbReference type="STRING" id="156980.SAMN04489745_1729"/>
<sequence>MTVTKARPSVYDVAAAAGVSTASISRYFRTPEKLSETLRDRIQSAVQELGYLPSGLARGLAERSTGTLGFYSFSGHEPDEWDRSPAPSAEGEVPRVEFRGGWPRLFPLYADEVLRGIELECTLRRLPLLVGWQDADGRGVALDDIARRSDGLVVLPATIEEAQLRLLAQRLPMVLVSQLVPEGMAASSVRVDDFSGMRALTAHLADDHAARRFAFAGSATGAEHAARHAGFTAALEERGLEVPGEPLVDAGSRSATYAAVTALLTAEPAFADRLPDAIVCSSDQTALGVQAALVEHGIAVPGDVAVTGFDGIDAARLADPPLTTVRQPMDELGRVAVELLTEALEAPGTARHMVLPVAMLLGRSCGCA</sequence>
<dbReference type="GO" id="GO:0000976">
    <property type="term" value="F:transcription cis-regulatory region binding"/>
    <property type="evidence" value="ECO:0007669"/>
    <property type="project" value="TreeGrafter"/>
</dbReference>
<dbReference type="Pfam" id="PF00356">
    <property type="entry name" value="LacI"/>
    <property type="match status" value="1"/>
</dbReference>
<evidence type="ECO:0000259" key="4">
    <source>
        <dbReference type="PROSITE" id="PS50932"/>
    </source>
</evidence>
<dbReference type="RefSeq" id="WP_066210658.1">
    <property type="nucleotide sequence ID" value="NZ_FNSN01000003.1"/>
</dbReference>
<dbReference type="InterPro" id="IPR046335">
    <property type="entry name" value="LacI/GalR-like_sensor"/>
</dbReference>
<keyword evidence="6" id="KW-1185">Reference proteome</keyword>
<evidence type="ECO:0000313" key="6">
    <source>
        <dbReference type="Proteomes" id="UP000182652"/>
    </source>
</evidence>
<dbReference type="SUPFAM" id="SSF47413">
    <property type="entry name" value="lambda repressor-like DNA-binding domains"/>
    <property type="match status" value="1"/>
</dbReference>
<dbReference type="PANTHER" id="PTHR30146">
    <property type="entry name" value="LACI-RELATED TRANSCRIPTIONAL REPRESSOR"/>
    <property type="match status" value="1"/>
</dbReference>
<gene>
    <name evidence="5" type="ORF">SAMN04489745_1729</name>
</gene>
<dbReference type="Gene3D" id="3.40.50.2300">
    <property type="match status" value="2"/>
</dbReference>
<dbReference type="EMBL" id="FNSN01000003">
    <property type="protein sequence ID" value="SEB96918.1"/>
    <property type="molecule type" value="Genomic_DNA"/>
</dbReference>
<dbReference type="Proteomes" id="UP000182652">
    <property type="component" value="Unassembled WGS sequence"/>
</dbReference>
<dbReference type="SMART" id="SM00354">
    <property type="entry name" value="HTH_LACI"/>
    <property type="match status" value="1"/>
</dbReference>
<accession>A0A1H4NPY2</accession>
<dbReference type="PANTHER" id="PTHR30146:SF109">
    <property type="entry name" value="HTH-TYPE TRANSCRIPTIONAL REGULATOR GALS"/>
    <property type="match status" value="1"/>
</dbReference>
<feature type="domain" description="HTH lacI-type" evidence="4">
    <location>
        <begin position="8"/>
        <end position="62"/>
    </location>
</feature>
<dbReference type="GO" id="GO:0003700">
    <property type="term" value="F:DNA-binding transcription factor activity"/>
    <property type="evidence" value="ECO:0007669"/>
    <property type="project" value="TreeGrafter"/>
</dbReference>
<dbReference type="SUPFAM" id="SSF53822">
    <property type="entry name" value="Periplasmic binding protein-like I"/>
    <property type="match status" value="1"/>
</dbReference>
<evidence type="ECO:0000256" key="3">
    <source>
        <dbReference type="ARBA" id="ARBA00023163"/>
    </source>
</evidence>
<dbReference type="PROSITE" id="PS50932">
    <property type="entry name" value="HTH_LACI_2"/>
    <property type="match status" value="1"/>
</dbReference>
<dbReference type="Gene3D" id="1.10.260.40">
    <property type="entry name" value="lambda repressor-like DNA-binding domains"/>
    <property type="match status" value="1"/>
</dbReference>